<feature type="compositionally biased region" description="Low complexity" evidence="2">
    <location>
        <begin position="178"/>
        <end position="188"/>
    </location>
</feature>
<feature type="coiled-coil region" evidence="1">
    <location>
        <begin position="618"/>
        <end position="645"/>
    </location>
</feature>
<feature type="region of interest" description="Disordered" evidence="2">
    <location>
        <begin position="1"/>
        <end position="62"/>
    </location>
</feature>
<reference evidence="3" key="1">
    <citation type="submission" date="2019-03" db="EMBL/GenBank/DDBJ databases">
        <title>Long read genome sequence of the mycoparasitic Pythium oligandrum ATCC 38472 isolated from sugarbeet rhizosphere.</title>
        <authorList>
            <person name="Gaulin E."/>
        </authorList>
    </citation>
    <scope>NUCLEOTIDE SEQUENCE</scope>
    <source>
        <strain evidence="3">ATCC 38472_TT</strain>
    </source>
</reference>
<evidence type="ECO:0000256" key="1">
    <source>
        <dbReference type="SAM" id="Coils"/>
    </source>
</evidence>
<feature type="compositionally biased region" description="Basic and acidic residues" evidence="2">
    <location>
        <begin position="565"/>
        <end position="579"/>
    </location>
</feature>
<dbReference type="AlphaFoldDB" id="A0A8K1C903"/>
<feature type="region of interest" description="Disordered" evidence="2">
    <location>
        <begin position="820"/>
        <end position="862"/>
    </location>
</feature>
<feature type="region of interest" description="Disordered" evidence="2">
    <location>
        <begin position="290"/>
        <end position="309"/>
    </location>
</feature>
<dbReference type="OrthoDB" id="71645at2759"/>
<gene>
    <name evidence="3" type="ORF">Poli38472_006922</name>
</gene>
<feature type="compositionally biased region" description="Low complexity" evidence="2">
    <location>
        <begin position="827"/>
        <end position="853"/>
    </location>
</feature>
<feature type="compositionally biased region" description="Polar residues" evidence="2">
    <location>
        <begin position="29"/>
        <end position="39"/>
    </location>
</feature>
<evidence type="ECO:0000256" key="2">
    <source>
        <dbReference type="SAM" id="MobiDB-lite"/>
    </source>
</evidence>
<accession>A0A8K1C903</accession>
<feature type="compositionally biased region" description="Low complexity" evidence="2">
    <location>
        <begin position="40"/>
        <end position="52"/>
    </location>
</feature>
<feature type="region of interest" description="Disordered" evidence="2">
    <location>
        <begin position="553"/>
        <end position="593"/>
    </location>
</feature>
<organism evidence="3 4">
    <name type="scientific">Pythium oligandrum</name>
    <name type="common">Mycoparasitic fungus</name>
    <dbReference type="NCBI Taxonomy" id="41045"/>
    <lineage>
        <taxon>Eukaryota</taxon>
        <taxon>Sar</taxon>
        <taxon>Stramenopiles</taxon>
        <taxon>Oomycota</taxon>
        <taxon>Peronosporomycetes</taxon>
        <taxon>Pythiales</taxon>
        <taxon>Pythiaceae</taxon>
        <taxon>Pythium</taxon>
    </lineage>
</organism>
<feature type="region of interest" description="Disordered" evidence="2">
    <location>
        <begin position="115"/>
        <end position="138"/>
    </location>
</feature>
<evidence type="ECO:0000313" key="4">
    <source>
        <dbReference type="Proteomes" id="UP000794436"/>
    </source>
</evidence>
<evidence type="ECO:0000313" key="3">
    <source>
        <dbReference type="EMBL" id="TMW58777.1"/>
    </source>
</evidence>
<comment type="caution">
    <text evidence="3">The sequence shown here is derived from an EMBL/GenBank/DDBJ whole genome shotgun (WGS) entry which is preliminary data.</text>
</comment>
<proteinExistence type="predicted"/>
<protein>
    <submittedName>
        <fullName evidence="3">Uncharacterized protein</fullName>
    </submittedName>
</protein>
<sequence>MTAAATTNALVADRPRATAPTKVDEPQIPENTATVDPRQTSSTPTASVASSVDKTDGEEEEDVLTDATCVEFLDIMKAFSESACNVSEMVQRVDSLVHQDEQLLRLLPLARRPEDENSADALRASTGSSLADMTDDENMRMDGDVDTANAHEMLTKEDVDDMDVDMVMDGDDDEDTNSSVDGASVDVDGSVDVDADLDPRITGSEQENDEDLQRWMELELDLDTTSDPYDATLHLSDALDVSTHNASANAHNGPLSKGTGTTVSNAKSRLGRSLTATSVFDKKSVTAALFEDDDEDDNDGDNEEDDDGDLVLLNSLPRQKTLTTISTVNKTTEQESKTEESDDDLNAVIWGMEVDAYEQDLLSSIDHAVLCDRENRFLQWDLEIEAATAAAAAAAAASNTPVTHVKPSELRTPPASLASASTTGFTSLVGMDSARQKLLMASSPRDNKMHHLNSSMAPMSGLRSPSNVDTNLQAEDWNTLDFGTFQNRTVSHILSSCLHKRKLHHPYKDRVTLINFNVPGGEPIGPLPSQSSSNGLFYGGSVTSLDGLHHDILFRDGSGKATTKTGERKPKKPREDRKRQLSQKMPDGNEMDGSFNEYDLDGRASKMIKLENLPLPDLTNLPQDLKELKRKIEATEHKVEGTKHRHRKGGPCPRCQVQNQLRAAKRAYHKRAVAHKKLPQLGGVSPAALTATPVASTPTAAHVPATSVSVTTASVSVATTPSAALAATLKVPASVPAPSIPASATPAPASGLTTLTRPQVATNPSPTAALTAAAANLHVSVAVNSSAVPGVVKPPVIAGSVPASTIPTANATALPQSYARRPCGENAVPSPFASPASASSTPSSSPEASPSQPMQHVTVSSA</sequence>
<feature type="region of interest" description="Disordered" evidence="2">
    <location>
        <begin position="169"/>
        <end position="210"/>
    </location>
</feature>
<feature type="region of interest" description="Disordered" evidence="2">
    <location>
        <begin position="245"/>
        <end position="265"/>
    </location>
</feature>
<name>A0A8K1C903_PYTOL</name>
<keyword evidence="4" id="KW-1185">Reference proteome</keyword>
<keyword evidence="1" id="KW-0175">Coiled coil</keyword>
<dbReference type="Proteomes" id="UP000794436">
    <property type="component" value="Unassembled WGS sequence"/>
</dbReference>
<dbReference type="EMBL" id="SPLM01000110">
    <property type="protein sequence ID" value="TMW58777.1"/>
    <property type="molecule type" value="Genomic_DNA"/>
</dbReference>